<dbReference type="Pfam" id="PF03167">
    <property type="entry name" value="UDG"/>
    <property type="match status" value="1"/>
</dbReference>
<protein>
    <recommendedName>
        <fullName evidence="2">Type-4 uracil-DNA glycosylase</fullName>
    </recommendedName>
</protein>
<keyword evidence="7" id="KW-0408">Iron</keyword>
<evidence type="ECO:0000256" key="1">
    <source>
        <dbReference type="ARBA" id="ARBA00006521"/>
    </source>
</evidence>
<evidence type="ECO:0000256" key="9">
    <source>
        <dbReference type="ARBA" id="ARBA00023204"/>
    </source>
</evidence>
<dbReference type="GO" id="GO:0006281">
    <property type="term" value="P:DNA repair"/>
    <property type="evidence" value="ECO:0007669"/>
    <property type="project" value="UniProtKB-KW"/>
</dbReference>
<reference evidence="11 12" key="1">
    <citation type="submission" date="2020-07" db="EMBL/GenBank/DDBJ databases">
        <title>Genomic Encyclopedia of Type Strains, Phase IV (KMG-V): Genome sequencing to study the core and pangenomes of soil and plant-associated prokaryotes.</title>
        <authorList>
            <person name="Whitman W."/>
        </authorList>
    </citation>
    <scope>NUCLEOTIDE SEQUENCE [LARGE SCALE GENOMIC DNA]</scope>
    <source>
        <strain evidence="11 12">RH2WT43</strain>
    </source>
</reference>
<gene>
    <name evidence="11" type="ORF">FHW12_000858</name>
</gene>
<keyword evidence="11" id="KW-0548">Nucleotidyltransferase</keyword>
<evidence type="ECO:0000256" key="4">
    <source>
        <dbReference type="ARBA" id="ARBA00022723"/>
    </source>
</evidence>
<evidence type="ECO:0000256" key="6">
    <source>
        <dbReference type="ARBA" id="ARBA00022801"/>
    </source>
</evidence>
<dbReference type="InterPro" id="IPR005122">
    <property type="entry name" value="Uracil-DNA_glycosylase-like"/>
</dbReference>
<dbReference type="NCBIfam" id="TIGR00758">
    <property type="entry name" value="UDG_fam4"/>
    <property type="match status" value="1"/>
</dbReference>
<proteinExistence type="inferred from homology"/>
<feature type="domain" description="Uracil-DNA glycosylase-like" evidence="10">
    <location>
        <begin position="33"/>
        <end position="192"/>
    </location>
</feature>
<evidence type="ECO:0000313" key="12">
    <source>
        <dbReference type="Proteomes" id="UP000550401"/>
    </source>
</evidence>
<dbReference type="GO" id="GO:0051539">
    <property type="term" value="F:4 iron, 4 sulfur cluster binding"/>
    <property type="evidence" value="ECO:0007669"/>
    <property type="project" value="UniProtKB-KW"/>
</dbReference>
<dbReference type="InterPro" id="IPR005273">
    <property type="entry name" value="Ura-DNA_glyco_family4"/>
</dbReference>
<evidence type="ECO:0000256" key="7">
    <source>
        <dbReference type="ARBA" id="ARBA00023004"/>
    </source>
</evidence>
<keyword evidence="9" id="KW-0234">DNA repair</keyword>
<dbReference type="CDD" id="cd10030">
    <property type="entry name" value="UDG-F4_TTUDGA_SPO1dp_like"/>
    <property type="match status" value="1"/>
</dbReference>
<dbReference type="NCBIfam" id="TIGR03914">
    <property type="entry name" value="UDG_fam_dom"/>
    <property type="match status" value="1"/>
</dbReference>
<keyword evidence="3" id="KW-0004">4Fe-4S</keyword>
<keyword evidence="8" id="KW-0411">Iron-sulfur</keyword>
<keyword evidence="4" id="KW-0479">Metal-binding</keyword>
<keyword evidence="6" id="KW-0378">Hydrolase</keyword>
<dbReference type="InterPro" id="IPR036895">
    <property type="entry name" value="Uracil-DNA_glycosylase-like_sf"/>
</dbReference>
<evidence type="ECO:0000256" key="3">
    <source>
        <dbReference type="ARBA" id="ARBA00022485"/>
    </source>
</evidence>
<evidence type="ECO:0000256" key="5">
    <source>
        <dbReference type="ARBA" id="ARBA00022763"/>
    </source>
</evidence>
<comment type="similarity">
    <text evidence="1">Belongs to the uracil-DNA glycosylase (UDG) superfamily. Type 4 (UDGa) family.</text>
</comment>
<dbReference type="AlphaFoldDB" id="A0A839EQR7"/>
<organism evidence="11 12">
    <name type="scientific">Dokdonella fugitiva</name>
    <dbReference type="NCBI Taxonomy" id="328517"/>
    <lineage>
        <taxon>Bacteria</taxon>
        <taxon>Pseudomonadati</taxon>
        <taxon>Pseudomonadota</taxon>
        <taxon>Gammaproteobacteria</taxon>
        <taxon>Lysobacterales</taxon>
        <taxon>Rhodanobacteraceae</taxon>
        <taxon>Dokdonella</taxon>
    </lineage>
</organism>
<dbReference type="PANTHER" id="PTHR33693">
    <property type="entry name" value="TYPE-5 URACIL-DNA GLYCOSYLASE"/>
    <property type="match status" value="1"/>
</dbReference>
<keyword evidence="12" id="KW-1185">Reference proteome</keyword>
<dbReference type="InterPro" id="IPR051536">
    <property type="entry name" value="UDG_Type-4/5"/>
</dbReference>
<evidence type="ECO:0000313" key="11">
    <source>
        <dbReference type="EMBL" id="MBA8886667.1"/>
    </source>
</evidence>
<dbReference type="SUPFAM" id="SSF52141">
    <property type="entry name" value="Uracil-DNA glycosylase-like"/>
    <property type="match status" value="1"/>
</dbReference>
<dbReference type="Gene3D" id="3.40.470.10">
    <property type="entry name" value="Uracil-DNA glycosylase-like domain"/>
    <property type="match status" value="1"/>
</dbReference>
<evidence type="ECO:0000256" key="8">
    <source>
        <dbReference type="ARBA" id="ARBA00023014"/>
    </source>
</evidence>
<dbReference type="GO" id="GO:0046872">
    <property type="term" value="F:metal ion binding"/>
    <property type="evidence" value="ECO:0007669"/>
    <property type="project" value="UniProtKB-KW"/>
</dbReference>
<dbReference type="SMART" id="SM00986">
    <property type="entry name" value="UDG"/>
    <property type="match status" value="1"/>
</dbReference>
<dbReference type="GO" id="GO:0097506">
    <property type="term" value="F:deaminated base DNA N-glycosylase activity"/>
    <property type="evidence" value="ECO:0007669"/>
    <property type="project" value="UniProtKB-ARBA"/>
</dbReference>
<dbReference type="PANTHER" id="PTHR33693:SF9">
    <property type="entry name" value="TYPE-4 URACIL-DNA GLYCOSYLASE"/>
    <property type="match status" value="1"/>
</dbReference>
<sequence>MPNRKPPALSTLRKSARACRDCDLWRRATQTVFGEGPEDANILFVGEQAGDKEDLAGRPFVGPAGHLLDAVLADIGVDRSDIYVTNVVKHFKFELRGKRRTHKRANAAEVAACLHWLDRELERIRPRWIVCLGSLAAKVVLGSGFRLMQRRGEWIERDKGQWALATVHPAYVLRARIGARGEEEFARFRADLMHLRHPPGA</sequence>
<accession>A0A839EQR7</accession>
<dbReference type="RefSeq" id="WP_259392813.1">
    <property type="nucleotide sequence ID" value="NZ_JACGXL010000001.1"/>
</dbReference>
<dbReference type="EMBL" id="JACGXL010000001">
    <property type="protein sequence ID" value="MBA8886667.1"/>
    <property type="molecule type" value="Genomic_DNA"/>
</dbReference>
<dbReference type="SMART" id="SM00987">
    <property type="entry name" value="UreE_C"/>
    <property type="match status" value="1"/>
</dbReference>
<dbReference type="Proteomes" id="UP000550401">
    <property type="component" value="Unassembled WGS sequence"/>
</dbReference>
<keyword evidence="5" id="KW-0227">DNA damage</keyword>
<comment type="caution">
    <text evidence="11">The sequence shown here is derived from an EMBL/GenBank/DDBJ whole genome shotgun (WGS) entry which is preliminary data.</text>
</comment>
<evidence type="ECO:0000256" key="2">
    <source>
        <dbReference type="ARBA" id="ARBA00019403"/>
    </source>
</evidence>
<keyword evidence="11" id="KW-0808">Transferase</keyword>
<name>A0A839EQR7_9GAMM</name>
<dbReference type="GO" id="GO:0016779">
    <property type="term" value="F:nucleotidyltransferase activity"/>
    <property type="evidence" value="ECO:0007669"/>
    <property type="project" value="UniProtKB-KW"/>
</dbReference>
<evidence type="ECO:0000259" key="10">
    <source>
        <dbReference type="SMART" id="SM00986"/>
    </source>
</evidence>